<dbReference type="InterPro" id="IPR002347">
    <property type="entry name" value="SDR_fam"/>
</dbReference>
<sequence length="248" mass="25761">MSNLTGKTALITGASRGIGRATALALAKSGAQVLIHYSSARNEADAVVEDIRKAGGRAEKLGVDLGTPTGPHELAKQVRTIIGDRLDILVANAGISKAASIEETTIEDFDQLFAVNVRAPYFLVQQLLATMCSGSTIIFTSSLAARAAVGNLSAYAATKGAIDTLVKHLAASLGTRGIRVNAVAPGVVETDMSNFTKAEEGRNLTLGMQALKRIAQPDDIAGAVAFLASDEARWITGDTLRVDGGSKL</sequence>
<dbReference type="GO" id="GO:0016491">
    <property type="term" value="F:oxidoreductase activity"/>
    <property type="evidence" value="ECO:0007669"/>
    <property type="project" value="UniProtKB-KW"/>
</dbReference>
<reference evidence="4 5" key="1">
    <citation type="submission" date="2018-07" db="EMBL/GenBank/DDBJ databases">
        <title>Dyella monticola sp. nov. and Dyella psychrodurans sp. nov. isolated from monsoon evergreen broad-leaved forest soil of Dinghu Mountain, China.</title>
        <authorList>
            <person name="Gao Z."/>
            <person name="Qiu L."/>
        </authorList>
    </citation>
    <scope>NUCLEOTIDE SEQUENCE [LARGE SCALE GENOMIC DNA]</scope>
    <source>
        <strain evidence="4 5">4G-K06</strain>
    </source>
</reference>
<comment type="similarity">
    <text evidence="1">Belongs to the short-chain dehydrogenases/reductases (SDR) family.</text>
</comment>
<keyword evidence="5" id="KW-1185">Reference proteome</keyword>
<protein>
    <submittedName>
        <fullName evidence="4">SDR family NAD(P)-dependent oxidoreductase</fullName>
    </submittedName>
</protein>
<name>A0A370X5N0_9GAMM</name>
<dbReference type="PANTHER" id="PTHR43639:SF1">
    <property type="entry name" value="SHORT-CHAIN DEHYDROGENASE_REDUCTASE FAMILY PROTEIN"/>
    <property type="match status" value="1"/>
</dbReference>
<evidence type="ECO:0000313" key="5">
    <source>
        <dbReference type="Proteomes" id="UP000254258"/>
    </source>
</evidence>
<comment type="caution">
    <text evidence="4">The sequence shown here is derived from an EMBL/GenBank/DDBJ whole genome shotgun (WGS) entry which is preliminary data.</text>
</comment>
<accession>A0A370X5N0</accession>
<dbReference type="SMART" id="SM00822">
    <property type="entry name" value="PKS_KR"/>
    <property type="match status" value="1"/>
</dbReference>
<dbReference type="Gene3D" id="3.40.50.720">
    <property type="entry name" value="NAD(P)-binding Rossmann-like Domain"/>
    <property type="match status" value="1"/>
</dbReference>
<evidence type="ECO:0000256" key="1">
    <source>
        <dbReference type="ARBA" id="ARBA00006484"/>
    </source>
</evidence>
<dbReference type="Proteomes" id="UP000254258">
    <property type="component" value="Unassembled WGS sequence"/>
</dbReference>
<dbReference type="InterPro" id="IPR020904">
    <property type="entry name" value="Sc_DH/Rdtase_CS"/>
</dbReference>
<evidence type="ECO:0000313" key="4">
    <source>
        <dbReference type="EMBL" id="RDS83590.1"/>
    </source>
</evidence>
<dbReference type="PRINTS" id="PR00081">
    <property type="entry name" value="GDHRDH"/>
</dbReference>
<gene>
    <name evidence="4" type="ORF">DWU98_04450</name>
</gene>
<dbReference type="PANTHER" id="PTHR43639">
    <property type="entry name" value="OXIDOREDUCTASE, SHORT-CHAIN DEHYDROGENASE/REDUCTASE FAMILY (AFU_ORTHOLOGUE AFUA_5G02870)"/>
    <property type="match status" value="1"/>
</dbReference>
<organism evidence="4 5">
    <name type="scientific">Dyella monticola</name>
    <dbReference type="NCBI Taxonomy" id="1927958"/>
    <lineage>
        <taxon>Bacteria</taxon>
        <taxon>Pseudomonadati</taxon>
        <taxon>Pseudomonadota</taxon>
        <taxon>Gammaproteobacteria</taxon>
        <taxon>Lysobacterales</taxon>
        <taxon>Rhodanobacteraceae</taxon>
        <taxon>Dyella</taxon>
    </lineage>
</organism>
<dbReference type="EMBL" id="QRBE01000002">
    <property type="protein sequence ID" value="RDS83590.1"/>
    <property type="molecule type" value="Genomic_DNA"/>
</dbReference>
<dbReference type="SUPFAM" id="SSF51735">
    <property type="entry name" value="NAD(P)-binding Rossmann-fold domains"/>
    <property type="match status" value="1"/>
</dbReference>
<keyword evidence="2" id="KW-0560">Oxidoreductase</keyword>
<dbReference type="InterPro" id="IPR036291">
    <property type="entry name" value="NAD(P)-bd_dom_sf"/>
</dbReference>
<dbReference type="Pfam" id="PF13561">
    <property type="entry name" value="adh_short_C2"/>
    <property type="match status" value="1"/>
</dbReference>
<evidence type="ECO:0000259" key="3">
    <source>
        <dbReference type="SMART" id="SM00822"/>
    </source>
</evidence>
<proteinExistence type="inferred from homology"/>
<evidence type="ECO:0000256" key="2">
    <source>
        <dbReference type="ARBA" id="ARBA00023002"/>
    </source>
</evidence>
<dbReference type="FunFam" id="3.40.50.720:FF:000084">
    <property type="entry name" value="Short-chain dehydrogenase reductase"/>
    <property type="match status" value="1"/>
</dbReference>
<dbReference type="OrthoDB" id="9803333at2"/>
<dbReference type="InterPro" id="IPR057326">
    <property type="entry name" value="KR_dom"/>
</dbReference>
<dbReference type="RefSeq" id="WP_115494303.1">
    <property type="nucleotide sequence ID" value="NZ_QRBE01000002.1"/>
</dbReference>
<feature type="domain" description="Ketoreductase" evidence="3">
    <location>
        <begin position="7"/>
        <end position="220"/>
    </location>
</feature>
<dbReference type="PROSITE" id="PS00061">
    <property type="entry name" value="ADH_SHORT"/>
    <property type="match status" value="1"/>
</dbReference>
<dbReference type="AlphaFoldDB" id="A0A370X5N0"/>